<proteinExistence type="inferred from homology"/>
<protein>
    <recommendedName>
        <fullName evidence="4">Pteridine reductase</fullName>
    </recommendedName>
</protein>
<dbReference type="Gene3D" id="3.40.50.720">
    <property type="entry name" value="NAD(P)-binding Rossmann-like Domain"/>
    <property type="match status" value="1"/>
</dbReference>
<dbReference type="GO" id="GO:0016491">
    <property type="term" value="F:oxidoreductase activity"/>
    <property type="evidence" value="ECO:0007669"/>
    <property type="project" value="UniProtKB-KW"/>
</dbReference>
<dbReference type="InterPro" id="IPR020904">
    <property type="entry name" value="Sc_DH/Rdtase_CS"/>
</dbReference>
<sequence length="250" mass="27768">MMKTNKSLDEKNVLITGASRRIGKEIAKILHNLGMNIGIHCNKSINQANELQAILNKSRNNSAKVFIANLKKNSEIKQLINDFSLWRNTLDVLINNASSFYPTPIGKITKKQWNDLIGINLKAPLFLSQQAFPFLCTSQGTIINIIDIHATQPLANHIVYSSAKAGLKMMTRSLAKDLAPNVRVNGISPGAILWPEKNMNESLKENILQKIPMQRSGSPEDIADCITFLIRDASYITGQIITIDGGRSFR</sequence>
<dbReference type="NCBIfam" id="NF006598">
    <property type="entry name" value="PRK09135.1"/>
    <property type="match status" value="1"/>
</dbReference>
<keyword evidence="2" id="KW-0560">Oxidoreductase</keyword>
<dbReference type="InterPro" id="IPR002347">
    <property type="entry name" value="SDR_fam"/>
</dbReference>
<evidence type="ECO:0000256" key="1">
    <source>
        <dbReference type="ARBA" id="ARBA00006484"/>
    </source>
</evidence>
<dbReference type="AlphaFoldDB" id="A0A381PKD4"/>
<dbReference type="PRINTS" id="PR00080">
    <property type="entry name" value="SDRFAMILY"/>
</dbReference>
<dbReference type="Pfam" id="PF13561">
    <property type="entry name" value="adh_short_C2"/>
    <property type="match status" value="1"/>
</dbReference>
<evidence type="ECO:0008006" key="4">
    <source>
        <dbReference type="Google" id="ProtNLM"/>
    </source>
</evidence>
<dbReference type="PANTHER" id="PTHR43639:SF1">
    <property type="entry name" value="SHORT-CHAIN DEHYDROGENASE_REDUCTASE FAMILY PROTEIN"/>
    <property type="match status" value="1"/>
</dbReference>
<evidence type="ECO:0000256" key="2">
    <source>
        <dbReference type="ARBA" id="ARBA00023002"/>
    </source>
</evidence>
<evidence type="ECO:0000313" key="3">
    <source>
        <dbReference type="EMBL" id="SUZ67054.1"/>
    </source>
</evidence>
<gene>
    <name evidence="3" type="ORF">METZ01_LOCUS19908</name>
</gene>
<dbReference type="PANTHER" id="PTHR43639">
    <property type="entry name" value="OXIDOREDUCTASE, SHORT-CHAIN DEHYDROGENASE/REDUCTASE FAMILY (AFU_ORTHOLOGUE AFUA_5G02870)"/>
    <property type="match status" value="1"/>
</dbReference>
<dbReference type="SUPFAM" id="SSF51735">
    <property type="entry name" value="NAD(P)-binding Rossmann-fold domains"/>
    <property type="match status" value="1"/>
</dbReference>
<name>A0A381PKD4_9ZZZZ</name>
<organism evidence="3">
    <name type="scientific">marine metagenome</name>
    <dbReference type="NCBI Taxonomy" id="408172"/>
    <lineage>
        <taxon>unclassified sequences</taxon>
        <taxon>metagenomes</taxon>
        <taxon>ecological metagenomes</taxon>
    </lineage>
</organism>
<dbReference type="EMBL" id="UINC01001001">
    <property type="protein sequence ID" value="SUZ67054.1"/>
    <property type="molecule type" value="Genomic_DNA"/>
</dbReference>
<dbReference type="InterPro" id="IPR036291">
    <property type="entry name" value="NAD(P)-bd_dom_sf"/>
</dbReference>
<dbReference type="PROSITE" id="PS00061">
    <property type="entry name" value="ADH_SHORT"/>
    <property type="match status" value="1"/>
</dbReference>
<accession>A0A381PKD4</accession>
<reference evidence="3" key="1">
    <citation type="submission" date="2018-05" db="EMBL/GenBank/DDBJ databases">
        <authorList>
            <person name="Lanie J.A."/>
            <person name="Ng W.-L."/>
            <person name="Kazmierczak K.M."/>
            <person name="Andrzejewski T.M."/>
            <person name="Davidsen T.M."/>
            <person name="Wayne K.J."/>
            <person name="Tettelin H."/>
            <person name="Glass J.I."/>
            <person name="Rusch D."/>
            <person name="Podicherti R."/>
            <person name="Tsui H.-C.T."/>
            <person name="Winkler M.E."/>
        </authorList>
    </citation>
    <scope>NUCLEOTIDE SEQUENCE</scope>
</reference>
<dbReference type="PRINTS" id="PR00081">
    <property type="entry name" value="GDHRDH"/>
</dbReference>
<comment type="similarity">
    <text evidence="1">Belongs to the short-chain dehydrogenases/reductases (SDR) family.</text>
</comment>